<evidence type="ECO:0000256" key="8">
    <source>
        <dbReference type="ARBA" id="ARBA00022741"/>
    </source>
</evidence>
<dbReference type="InterPro" id="IPR004358">
    <property type="entry name" value="Sig_transdc_His_kin-like_C"/>
</dbReference>
<dbReference type="InterPro" id="IPR029151">
    <property type="entry name" value="Sensor-like_sf"/>
</dbReference>
<dbReference type="CDD" id="cd18773">
    <property type="entry name" value="PDC1_HK_sensor"/>
    <property type="match status" value="1"/>
</dbReference>
<dbReference type="PANTHER" id="PTHR42878:SF7">
    <property type="entry name" value="SENSOR HISTIDINE KINASE GLRK"/>
    <property type="match status" value="1"/>
</dbReference>
<dbReference type="InterPro" id="IPR001610">
    <property type="entry name" value="PAC"/>
</dbReference>
<gene>
    <name evidence="19" type="ORF">A3D91_00130</name>
</gene>
<feature type="transmembrane region" description="Helical" evidence="14">
    <location>
        <begin position="12"/>
        <end position="31"/>
    </location>
</feature>
<dbReference type="Gene3D" id="1.10.287.130">
    <property type="match status" value="1"/>
</dbReference>
<dbReference type="Pfam" id="PF02518">
    <property type="entry name" value="HATPase_c"/>
    <property type="match status" value="1"/>
</dbReference>
<dbReference type="PROSITE" id="PS50109">
    <property type="entry name" value="HIS_KIN"/>
    <property type="match status" value="1"/>
</dbReference>
<dbReference type="SMART" id="SM00387">
    <property type="entry name" value="HATPase_c"/>
    <property type="match status" value="1"/>
</dbReference>
<dbReference type="CDD" id="cd06225">
    <property type="entry name" value="HAMP"/>
    <property type="match status" value="1"/>
</dbReference>
<dbReference type="InterPro" id="IPR005467">
    <property type="entry name" value="His_kinase_dom"/>
</dbReference>
<evidence type="ECO:0000256" key="6">
    <source>
        <dbReference type="ARBA" id="ARBA00022679"/>
    </source>
</evidence>
<evidence type="ECO:0000256" key="12">
    <source>
        <dbReference type="ARBA" id="ARBA00023012"/>
    </source>
</evidence>
<dbReference type="CDD" id="cd00082">
    <property type="entry name" value="HisKA"/>
    <property type="match status" value="1"/>
</dbReference>
<keyword evidence="10" id="KW-0067">ATP-binding</keyword>
<dbReference type="Pfam" id="PF13426">
    <property type="entry name" value="PAS_9"/>
    <property type="match status" value="1"/>
</dbReference>
<dbReference type="PROSITE" id="PS50112">
    <property type="entry name" value="PAS"/>
    <property type="match status" value="1"/>
</dbReference>
<dbReference type="PROSITE" id="PS50113">
    <property type="entry name" value="PAC"/>
    <property type="match status" value="1"/>
</dbReference>
<dbReference type="SUPFAM" id="SSF158472">
    <property type="entry name" value="HAMP domain-like"/>
    <property type="match status" value="1"/>
</dbReference>
<evidence type="ECO:0000256" key="1">
    <source>
        <dbReference type="ARBA" id="ARBA00000085"/>
    </source>
</evidence>
<dbReference type="SUPFAM" id="SSF47384">
    <property type="entry name" value="Homodimeric domain of signal transducing histidine kinase"/>
    <property type="match status" value="1"/>
</dbReference>
<dbReference type="Gene3D" id="3.30.565.10">
    <property type="entry name" value="Histidine kinase-like ATPase, C-terminal domain"/>
    <property type="match status" value="1"/>
</dbReference>
<dbReference type="GO" id="GO:0030295">
    <property type="term" value="F:protein kinase activator activity"/>
    <property type="evidence" value="ECO:0007669"/>
    <property type="project" value="TreeGrafter"/>
</dbReference>
<evidence type="ECO:0000259" key="18">
    <source>
        <dbReference type="PROSITE" id="PS50885"/>
    </source>
</evidence>
<dbReference type="PRINTS" id="PR00344">
    <property type="entry name" value="BCTRLSENSOR"/>
</dbReference>
<dbReference type="SUPFAM" id="SSF55785">
    <property type="entry name" value="PYP-like sensor domain (PAS domain)"/>
    <property type="match status" value="1"/>
</dbReference>
<accession>A0A1F4V8B8</accession>
<dbReference type="SUPFAM" id="SSF103190">
    <property type="entry name" value="Sensory domain-like"/>
    <property type="match status" value="1"/>
</dbReference>
<dbReference type="Gene3D" id="3.30.450.20">
    <property type="entry name" value="PAS domain"/>
    <property type="match status" value="2"/>
</dbReference>
<name>A0A1F4V8B8_UNCKA</name>
<evidence type="ECO:0000256" key="2">
    <source>
        <dbReference type="ARBA" id="ARBA00004651"/>
    </source>
</evidence>
<dbReference type="PANTHER" id="PTHR42878">
    <property type="entry name" value="TWO-COMPONENT HISTIDINE KINASE"/>
    <property type="match status" value="1"/>
</dbReference>
<proteinExistence type="predicted"/>
<dbReference type="InterPro" id="IPR000700">
    <property type="entry name" value="PAS-assoc_C"/>
</dbReference>
<evidence type="ECO:0000256" key="5">
    <source>
        <dbReference type="ARBA" id="ARBA00022553"/>
    </source>
</evidence>
<comment type="catalytic activity">
    <reaction evidence="1">
        <text>ATP + protein L-histidine = ADP + protein N-phospho-L-histidine.</text>
        <dbReference type="EC" id="2.7.13.3"/>
    </reaction>
</comment>
<evidence type="ECO:0000256" key="7">
    <source>
        <dbReference type="ARBA" id="ARBA00022692"/>
    </source>
</evidence>
<feature type="domain" description="PAS" evidence="16">
    <location>
        <begin position="384"/>
        <end position="454"/>
    </location>
</feature>
<reference evidence="19 20" key="1">
    <citation type="journal article" date="2016" name="Nat. Commun.">
        <title>Thousands of microbial genomes shed light on interconnected biogeochemical processes in an aquifer system.</title>
        <authorList>
            <person name="Anantharaman K."/>
            <person name="Brown C.T."/>
            <person name="Hug L.A."/>
            <person name="Sharon I."/>
            <person name="Castelle C.J."/>
            <person name="Probst A.J."/>
            <person name="Thomas B.C."/>
            <person name="Singh A."/>
            <person name="Wilkins M.J."/>
            <person name="Karaoz U."/>
            <person name="Brodie E.L."/>
            <person name="Williams K.H."/>
            <person name="Hubbard S.S."/>
            <person name="Banfield J.F."/>
        </authorList>
    </citation>
    <scope>NUCLEOTIDE SEQUENCE [LARGE SCALE GENOMIC DNA]</scope>
</reference>
<dbReference type="Pfam" id="PF00672">
    <property type="entry name" value="HAMP"/>
    <property type="match status" value="1"/>
</dbReference>
<keyword evidence="6" id="KW-0808">Transferase</keyword>
<dbReference type="InterPro" id="IPR036890">
    <property type="entry name" value="HATPase_C_sf"/>
</dbReference>
<dbReference type="EC" id="2.7.13.3" evidence="3"/>
<evidence type="ECO:0000256" key="9">
    <source>
        <dbReference type="ARBA" id="ARBA00022777"/>
    </source>
</evidence>
<dbReference type="GO" id="GO:0005524">
    <property type="term" value="F:ATP binding"/>
    <property type="evidence" value="ECO:0007669"/>
    <property type="project" value="UniProtKB-KW"/>
</dbReference>
<dbReference type="CDD" id="cd00075">
    <property type="entry name" value="HATPase"/>
    <property type="match status" value="1"/>
</dbReference>
<dbReference type="GO" id="GO:0000156">
    <property type="term" value="F:phosphorelay response regulator activity"/>
    <property type="evidence" value="ECO:0007669"/>
    <property type="project" value="TreeGrafter"/>
</dbReference>
<evidence type="ECO:0000256" key="13">
    <source>
        <dbReference type="ARBA" id="ARBA00023136"/>
    </source>
</evidence>
<dbReference type="STRING" id="1802620.A3D91_00130"/>
<keyword evidence="11 14" id="KW-1133">Transmembrane helix</keyword>
<keyword evidence="13 14" id="KW-0472">Membrane</keyword>
<keyword evidence="5" id="KW-0597">Phosphoprotein</keyword>
<keyword evidence="4" id="KW-1003">Cell membrane</keyword>
<evidence type="ECO:0000256" key="14">
    <source>
        <dbReference type="SAM" id="Phobius"/>
    </source>
</evidence>
<dbReference type="Pfam" id="PF00512">
    <property type="entry name" value="HisKA"/>
    <property type="match status" value="1"/>
</dbReference>
<protein>
    <recommendedName>
        <fullName evidence="3">histidine kinase</fullName>
        <ecNumber evidence="3">2.7.13.3</ecNumber>
    </recommendedName>
</protein>
<dbReference type="InterPro" id="IPR003594">
    <property type="entry name" value="HATPase_dom"/>
</dbReference>
<dbReference type="GO" id="GO:0000155">
    <property type="term" value="F:phosphorelay sensor kinase activity"/>
    <property type="evidence" value="ECO:0007669"/>
    <property type="project" value="InterPro"/>
</dbReference>
<feature type="transmembrane region" description="Helical" evidence="14">
    <location>
        <begin position="300"/>
        <end position="322"/>
    </location>
</feature>
<dbReference type="InterPro" id="IPR035965">
    <property type="entry name" value="PAS-like_dom_sf"/>
</dbReference>
<dbReference type="FunFam" id="3.30.565.10:FF:000006">
    <property type="entry name" value="Sensor histidine kinase WalK"/>
    <property type="match status" value="1"/>
</dbReference>
<dbReference type="EMBL" id="MEVD01000014">
    <property type="protein sequence ID" value="OGC53425.1"/>
    <property type="molecule type" value="Genomic_DNA"/>
</dbReference>
<organism evidence="19 20">
    <name type="scientific">candidate division WWE3 bacterium RIFCSPHIGHO2_02_FULL_38_14</name>
    <dbReference type="NCBI Taxonomy" id="1802620"/>
    <lineage>
        <taxon>Bacteria</taxon>
        <taxon>Katanobacteria</taxon>
    </lineage>
</organism>
<dbReference type="InterPro" id="IPR003660">
    <property type="entry name" value="HAMP_dom"/>
</dbReference>
<feature type="domain" description="Histidine kinase" evidence="15">
    <location>
        <begin position="513"/>
        <end position="732"/>
    </location>
</feature>
<keyword evidence="7 14" id="KW-0812">Transmembrane</keyword>
<dbReference type="SMART" id="SM00388">
    <property type="entry name" value="HisKA"/>
    <property type="match status" value="1"/>
</dbReference>
<dbReference type="NCBIfam" id="TIGR00229">
    <property type="entry name" value="sensory_box"/>
    <property type="match status" value="1"/>
</dbReference>
<dbReference type="SMART" id="SM00304">
    <property type="entry name" value="HAMP"/>
    <property type="match status" value="1"/>
</dbReference>
<keyword evidence="12" id="KW-0902">Two-component regulatory system</keyword>
<dbReference type="GO" id="GO:0005886">
    <property type="term" value="C:plasma membrane"/>
    <property type="evidence" value="ECO:0007669"/>
    <property type="project" value="UniProtKB-SubCell"/>
</dbReference>
<dbReference type="Gene3D" id="6.10.340.10">
    <property type="match status" value="1"/>
</dbReference>
<evidence type="ECO:0000259" key="17">
    <source>
        <dbReference type="PROSITE" id="PS50113"/>
    </source>
</evidence>
<dbReference type="InterPro" id="IPR050351">
    <property type="entry name" value="BphY/WalK/GraS-like"/>
</dbReference>
<dbReference type="SMART" id="SM00086">
    <property type="entry name" value="PAC"/>
    <property type="match status" value="1"/>
</dbReference>
<dbReference type="InterPro" id="IPR036097">
    <property type="entry name" value="HisK_dim/P_sf"/>
</dbReference>
<keyword evidence="8" id="KW-0547">Nucleotide-binding</keyword>
<dbReference type="CDD" id="cd00130">
    <property type="entry name" value="PAS"/>
    <property type="match status" value="1"/>
</dbReference>
<dbReference type="Proteomes" id="UP000178127">
    <property type="component" value="Unassembled WGS sequence"/>
</dbReference>
<comment type="caution">
    <text evidence="19">The sequence shown here is derived from an EMBL/GenBank/DDBJ whole genome shotgun (WGS) entry which is preliminary data.</text>
</comment>
<evidence type="ECO:0000259" key="15">
    <source>
        <dbReference type="PROSITE" id="PS50109"/>
    </source>
</evidence>
<feature type="domain" description="HAMP" evidence="18">
    <location>
        <begin position="319"/>
        <end position="372"/>
    </location>
</feature>
<evidence type="ECO:0000259" key="16">
    <source>
        <dbReference type="PROSITE" id="PS50112"/>
    </source>
</evidence>
<dbReference type="SMART" id="SM00091">
    <property type="entry name" value="PAS"/>
    <property type="match status" value="1"/>
</dbReference>
<evidence type="ECO:0000313" key="19">
    <source>
        <dbReference type="EMBL" id="OGC53425.1"/>
    </source>
</evidence>
<dbReference type="GO" id="GO:0007234">
    <property type="term" value="P:osmosensory signaling via phosphorelay pathway"/>
    <property type="evidence" value="ECO:0007669"/>
    <property type="project" value="TreeGrafter"/>
</dbReference>
<evidence type="ECO:0000256" key="10">
    <source>
        <dbReference type="ARBA" id="ARBA00022840"/>
    </source>
</evidence>
<evidence type="ECO:0000313" key="20">
    <source>
        <dbReference type="Proteomes" id="UP000178127"/>
    </source>
</evidence>
<sequence>MLPVHSIRTKLILAFVIMYSIPIAILSFSFYKDSFDLSKEQNLNTISKNLNTAESSLQSILNKAKEDLVSLSSLSSFKEYALNNNSQENVYSDDLANDLYSFLTNKKAYNNFTFIDSAGFEKIKTIYEGNKTYLIQDSDLINVYDSKYFTRLKEIASDKAYLSISETGDSISVSKLIKTAEGNFKGVISLSLKSAGILELLQMSQQSGELLILINEKGSYISQNKSGVSSVAKDFPEFVQLVKTGTKGQFYSDQLNNYITFTHANLTQFTTTSEESWVLTSVVEKDKIEKDIRDSLNKSFFYIAPLLLVVTLFAFLLSGIIAHPINHFKSTVEEILLKGNLDKKVDINSKDEIGYLAGKFNELLSRLKDYYDNLEKKVKENTFEIKKFQQAVEASSDGIIITDTDAKIIYVNPKWESITGYKLSEVHGKNPNIFKSEKTHSHVFEEMWKALKNNKDFYTDELVNKRKDGSEYSTELAVAPITESGKTLYYVGITTDITKRKEVDRMKSEFISLASHQLRTPLSAMRWFLEMLLDGDAGELSSEQRDYVSNVYQANSNMIELVNALLNVSRIESGRIIIDPIPTDLSELIKSVVNETKVKYTEKKQNIIISIHHDLPKINLDPKLIRHVFLNLITNAIKYSPERGEIHIFVSKNDKEVLVQVSDTGFGIPETEKSKVFQKFYRGSNIVKYEIEGTGLGLYLAKAIVESSKGKIWFKSEEGKGTSFWVSLPLVGMEPKQGEVTISS</sequence>
<comment type="subcellular location">
    <subcellularLocation>
        <location evidence="2">Cell membrane</location>
        <topology evidence="2">Multi-pass membrane protein</topology>
    </subcellularLocation>
</comment>
<dbReference type="PROSITE" id="PS50885">
    <property type="entry name" value="HAMP"/>
    <property type="match status" value="1"/>
</dbReference>
<dbReference type="InterPro" id="IPR000014">
    <property type="entry name" value="PAS"/>
</dbReference>
<dbReference type="SUPFAM" id="SSF55874">
    <property type="entry name" value="ATPase domain of HSP90 chaperone/DNA topoisomerase II/histidine kinase"/>
    <property type="match status" value="1"/>
</dbReference>
<evidence type="ECO:0000256" key="4">
    <source>
        <dbReference type="ARBA" id="ARBA00022475"/>
    </source>
</evidence>
<evidence type="ECO:0000256" key="11">
    <source>
        <dbReference type="ARBA" id="ARBA00022989"/>
    </source>
</evidence>
<evidence type="ECO:0000256" key="3">
    <source>
        <dbReference type="ARBA" id="ARBA00012438"/>
    </source>
</evidence>
<dbReference type="AlphaFoldDB" id="A0A1F4V8B8"/>
<keyword evidence="9" id="KW-0418">Kinase</keyword>
<feature type="domain" description="PAC" evidence="17">
    <location>
        <begin position="458"/>
        <end position="509"/>
    </location>
</feature>
<dbReference type="InterPro" id="IPR003661">
    <property type="entry name" value="HisK_dim/P_dom"/>
</dbReference>